<proteinExistence type="inferred from homology"/>
<dbReference type="Pfam" id="PF07662">
    <property type="entry name" value="Nucleos_tra2_C"/>
    <property type="match status" value="1"/>
</dbReference>
<evidence type="ECO:0008006" key="12">
    <source>
        <dbReference type="Google" id="ProtNLM"/>
    </source>
</evidence>
<accession>A0A3S1BUK7</accession>
<sequence length="668" mass="73984">MNFLYSKFGKGNRVHVEIHTIKLQQSNKSTMGSKTKGTIQNLNSNFNEAHDLGGEKHETTDMEGKNSNNCFRKDDSETKVILLPGQSEKPVSVECGLKPEVVSRLDEDEFWTDEEEEVDHKERVAAKKSNLVGKVVVTAQQAFIKMYVSMKTWTGGYLVSGLCLLGYLLYFILAMLYEQLNGEASIRLFACTLIMIFIYSRHHVWKGLCRVVRALYGSDQLSPAHREILKCIRFFVRWGLYGLMLGTIVWTLISEGMKNPTNMRALPGLVLFCLLCLLMSSNPAKINWHTIFWGVGLQFLFALIIIKFSAGKDVILWVQSRFDEFFANSHDASVMMFGKTYKDHYMVFGGLPLILVSNATLTMLYYVGAMVLITKCIGNVLAFILDTSPVESMGVAASMFLEGVTAILCLRPYLAKMSKSQLFLVITSAFASMGGAYLALLSSMGVPLIFLIPAMVVSAPATFAVCKLIVPETKVKKGGVMSSEVDIGFEEKGKYSGLMDAAQTGALSMIPVITNIIVTVIIFVTYISWLNHTLGWLGERVGVQGFSIERLSAYIFYPIALAMGIEPNDCFRVGMLLGYRVAVSNILSFIKVRAAVRFILTNMLSPQVRSEAVVTYSLCGFSSGMFVMIMMGIMATLLPRRKAWIVRMSLPALIAGNIANCMTGCFAG</sequence>
<dbReference type="PANTHER" id="PTHR10590">
    <property type="entry name" value="SODIUM/NUCLEOSIDE COTRANSPORTER"/>
    <property type="match status" value="1"/>
</dbReference>
<evidence type="ECO:0000256" key="1">
    <source>
        <dbReference type="ARBA" id="ARBA00004651"/>
    </source>
</evidence>
<dbReference type="PANTHER" id="PTHR10590:SF4">
    <property type="entry name" value="SOLUTE CARRIER FAMILY 28 MEMBER 3"/>
    <property type="match status" value="1"/>
</dbReference>
<evidence type="ECO:0000256" key="5">
    <source>
        <dbReference type="ARBA" id="ARBA00022989"/>
    </source>
</evidence>
<protein>
    <recommendedName>
        <fullName evidence="12">Concentrative nucleoside transporter C-terminal domain-containing protein</fullName>
    </recommendedName>
</protein>
<dbReference type="EMBL" id="RQTK01000758">
    <property type="protein sequence ID" value="RUS75251.1"/>
    <property type="molecule type" value="Genomic_DNA"/>
</dbReference>
<feature type="transmembrane region" description="Helical" evidence="7">
    <location>
        <begin position="184"/>
        <end position="200"/>
    </location>
</feature>
<keyword evidence="3" id="KW-1003">Cell membrane</keyword>
<keyword evidence="5 7" id="KW-1133">Transmembrane helix</keyword>
<comment type="similarity">
    <text evidence="2">Belongs to the concentrative nucleoside transporter (CNT) (TC 2.A.41) family.</text>
</comment>
<evidence type="ECO:0000313" key="10">
    <source>
        <dbReference type="EMBL" id="RUS75251.1"/>
    </source>
</evidence>
<feature type="transmembrane region" description="Helical" evidence="7">
    <location>
        <begin position="422"/>
        <end position="442"/>
    </location>
</feature>
<feature type="transmembrane region" description="Helical" evidence="7">
    <location>
        <begin position="393"/>
        <end position="410"/>
    </location>
</feature>
<evidence type="ECO:0000256" key="7">
    <source>
        <dbReference type="SAM" id="Phobius"/>
    </source>
</evidence>
<evidence type="ECO:0000313" key="11">
    <source>
        <dbReference type="Proteomes" id="UP000271974"/>
    </source>
</evidence>
<evidence type="ECO:0000259" key="9">
    <source>
        <dbReference type="Pfam" id="PF07662"/>
    </source>
</evidence>
<feature type="transmembrane region" description="Helical" evidence="7">
    <location>
        <begin position="577"/>
        <end position="600"/>
    </location>
</feature>
<feature type="domain" description="Concentrative nucleoside transporter C-terminal" evidence="9">
    <location>
        <begin position="451"/>
        <end position="668"/>
    </location>
</feature>
<dbReference type="InterPro" id="IPR008276">
    <property type="entry name" value="C_nuclsd_transpt"/>
</dbReference>
<keyword evidence="11" id="KW-1185">Reference proteome</keyword>
<dbReference type="Proteomes" id="UP000271974">
    <property type="component" value="Unassembled WGS sequence"/>
</dbReference>
<dbReference type="InterPro" id="IPR011657">
    <property type="entry name" value="CNT_C_dom"/>
</dbReference>
<organism evidence="10 11">
    <name type="scientific">Elysia chlorotica</name>
    <name type="common">Eastern emerald elysia</name>
    <name type="synonym">Sea slug</name>
    <dbReference type="NCBI Taxonomy" id="188477"/>
    <lineage>
        <taxon>Eukaryota</taxon>
        <taxon>Metazoa</taxon>
        <taxon>Spiralia</taxon>
        <taxon>Lophotrochozoa</taxon>
        <taxon>Mollusca</taxon>
        <taxon>Gastropoda</taxon>
        <taxon>Heterobranchia</taxon>
        <taxon>Euthyneura</taxon>
        <taxon>Panpulmonata</taxon>
        <taxon>Sacoglossa</taxon>
        <taxon>Placobranchoidea</taxon>
        <taxon>Plakobranchidae</taxon>
        <taxon>Elysia</taxon>
    </lineage>
</organism>
<dbReference type="GO" id="GO:0005415">
    <property type="term" value="F:nucleoside:sodium symporter activity"/>
    <property type="evidence" value="ECO:0007669"/>
    <property type="project" value="TreeGrafter"/>
</dbReference>
<dbReference type="OrthoDB" id="6095862at2759"/>
<evidence type="ECO:0000256" key="4">
    <source>
        <dbReference type="ARBA" id="ARBA00022692"/>
    </source>
</evidence>
<keyword evidence="6 7" id="KW-0472">Membrane</keyword>
<evidence type="ECO:0000256" key="2">
    <source>
        <dbReference type="ARBA" id="ARBA00009033"/>
    </source>
</evidence>
<feature type="transmembrane region" description="Helical" evidence="7">
    <location>
        <begin position="448"/>
        <end position="470"/>
    </location>
</feature>
<keyword evidence="4 7" id="KW-0812">Transmembrane</keyword>
<dbReference type="GO" id="GO:0005886">
    <property type="term" value="C:plasma membrane"/>
    <property type="evidence" value="ECO:0007669"/>
    <property type="project" value="UniProtKB-SubCell"/>
</dbReference>
<comment type="subcellular location">
    <subcellularLocation>
        <location evidence="1">Cell membrane</location>
        <topology evidence="1">Multi-pass membrane protein</topology>
    </subcellularLocation>
</comment>
<name>A0A3S1BUK7_ELYCH</name>
<feature type="domain" description="Concentrative nucleoside transporter N-terminal" evidence="8">
    <location>
        <begin position="268"/>
        <end position="339"/>
    </location>
</feature>
<dbReference type="InterPro" id="IPR002668">
    <property type="entry name" value="CNT_N_dom"/>
</dbReference>
<dbReference type="AlphaFoldDB" id="A0A3S1BUK7"/>
<comment type="caution">
    <text evidence="10">The sequence shown here is derived from an EMBL/GenBank/DDBJ whole genome shotgun (WGS) entry which is preliminary data.</text>
</comment>
<evidence type="ECO:0000256" key="3">
    <source>
        <dbReference type="ARBA" id="ARBA00022475"/>
    </source>
</evidence>
<feature type="transmembrane region" description="Helical" evidence="7">
    <location>
        <begin position="290"/>
        <end position="310"/>
    </location>
</feature>
<feature type="transmembrane region" description="Helical" evidence="7">
    <location>
        <begin position="345"/>
        <end position="373"/>
    </location>
</feature>
<feature type="transmembrane region" description="Helical" evidence="7">
    <location>
        <begin position="235"/>
        <end position="253"/>
    </location>
</feature>
<feature type="transmembrane region" description="Helical" evidence="7">
    <location>
        <begin position="506"/>
        <end position="527"/>
    </location>
</feature>
<evidence type="ECO:0000259" key="8">
    <source>
        <dbReference type="Pfam" id="PF01773"/>
    </source>
</evidence>
<gene>
    <name evidence="10" type="ORF">EGW08_016986</name>
</gene>
<dbReference type="STRING" id="188477.A0A3S1BUK7"/>
<dbReference type="Pfam" id="PF01773">
    <property type="entry name" value="Nucleos_tra2_N"/>
    <property type="match status" value="1"/>
</dbReference>
<evidence type="ECO:0000256" key="6">
    <source>
        <dbReference type="ARBA" id="ARBA00023136"/>
    </source>
</evidence>
<reference evidence="10 11" key="1">
    <citation type="submission" date="2019-01" db="EMBL/GenBank/DDBJ databases">
        <title>A draft genome assembly of the solar-powered sea slug Elysia chlorotica.</title>
        <authorList>
            <person name="Cai H."/>
            <person name="Li Q."/>
            <person name="Fang X."/>
            <person name="Li J."/>
            <person name="Curtis N.E."/>
            <person name="Altenburger A."/>
            <person name="Shibata T."/>
            <person name="Feng M."/>
            <person name="Maeda T."/>
            <person name="Schwartz J.A."/>
            <person name="Shigenobu S."/>
            <person name="Lundholm N."/>
            <person name="Nishiyama T."/>
            <person name="Yang H."/>
            <person name="Hasebe M."/>
            <person name="Li S."/>
            <person name="Pierce S.K."/>
            <person name="Wang J."/>
        </authorList>
    </citation>
    <scope>NUCLEOTIDE SEQUENCE [LARGE SCALE GENOMIC DNA]</scope>
    <source>
        <strain evidence="10">EC2010</strain>
        <tissue evidence="10">Whole organism of an adult</tissue>
    </source>
</reference>
<feature type="transmembrane region" description="Helical" evidence="7">
    <location>
        <begin position="156"/>
        <end position="177"/>
    </location>
</feature>
<feature type="transmembrane region" description="Helical" evidence="7">
    <location>
        <begin position="612"/>
        <end position="638"/>
    </location>
</feature>